<name>A0A5M6D6Y5_9BACT</name>
<dbReference type="Gene3D" id="1.20.1640.10">
    <property type="entry name" value="Multidrug efflux transporter AcrB transmembrane domain"/>
    <property type="match status" value="2"/>
</dbReference>
<keyword evidence="7 10" id="KW-1133">Transmembrane helix</keyword>
<evidence type="ECO:0000256" key="1">
    <source>
        <dbReference type="ARBA" id="ARBA00004651"/>
    </source>
</evidence>
<dbReference type="SUPFAM" id="SSF82693">
    <property type="entry name" value="Multidrug efflux transporter AcrB pore domain, PN1, PN2, PC1 and PC2 subdomains"/>
    <property type="match status" value="3"/>
</dbReference>
<dbReference type="GO" id="GO:0015562">
    <property type="term" value="F:efflux transmembrane transporter activity"/>
    <property type="evidence" value="ECO:0007669"/>
    <property type="project" value="InterPro"/>
</dbReference>
<dbReference type="Pfam" id="PF00873">
    <property type="entry name" value="ACR_tran"/>
    <property type="match status" value="1"/>
</dbReference>
<dbReference type="GO" id="GO:0008324">
    <property type="term" value="F:monoatomic cation transmembrane transporter activity"/>
    <property type="evidence" value="ECO:0007669"/>
    <property type="project" value="InterPro"/>
</dbReference>
<evidence type="ECO:0000256" key="7">
    <source>
        <dbReference type="ARBA" id="ARBA00022989"/>
    </source>
</evidence>
<dbReference type="RefSeq" id="WP_150091179.1">
    <property type="nucleotide sequence ID" value="NZ_VWSF01000019.1"/>
</dbReference>
<keyword evidence="6 10" id="KW-0812">Transmembrane</keyword>
<feature type="transmembrane region" description="Helical" evidence="10">
    <location>
        <begin position="974"/>
        <end position="995"/>
    </location>
</feature>
<dbReference type="InterPro" id="IPR003423">
    <property type="entry name" value="OMP_efflux"/>
</dbReference>
<dbReference type="InterPro" id="IPR027463">
    <property type="entry name" value="AcrB_DN_DC_subdom"/>
</dbReference>
<dbReference type="PANTHER" id="PTHR32063:SF24">
    <property type="entry name" value="CATION EFFLUX SYSTEM (ACRB_ACRD_ACRF FAMILY)"/>
    <property type="match status" value="1"/>
</dbReference>
<feature type="coiled-coil region" evidence="9">
    <location>
        <begin position="1221"/>
        <end position="1248"/>
    </location>
</feature>
<feature type="transmembrane region" description="Helical" evidence="10">
    <location>
        <begin position="540"/>
        <end position="558"/>
    </location>
</feature>
<evidence type="ECO:0000256" key="10">
    <source>
        <dbReference type="SAM" id="Phobius"/>
    </source>
</evidence>
<gene>
    <name evidence="11" type="ORF">F0145_19690</name>
</gene>
<evidence type="ECO:0000256" key="9">
    <source>
        <dbReference type="SAM" id="Coils"/>
    </source>
</evidence>
<feature type="transmembrane region" description="Helical" evidence="10">
    <location>
        <begin position="1007"/>
        <end position="1030"/>
    </location>
</feature>
<evidence type="ECO:0000256" key="2">
    <source>
        <dbReference type="ARBA" id="ARBA00007613"/>
    </source>
</evidence>
<comment type="subcellular location">
    <subcellularLocation>
        <location evidence="1">Cell membrane</location>
        <topology evidence="1">Multi-pass membrane protein</topology>
    </subcellularLocation>
</comment>
<feature type="transmembrane region" description="Helical" evidence="10">
    <location>
        <begin position="341"/>
        <end position="360"/>
    </location>
</feature>
<evidence type="ECO:0000256" key="3">
    <source>
        <dbReference type="ARBA" id="ARBA00010942"/>
    </source>
</evidence>
<evidence type="ECO:0000313" key="11">
    <source>
        <dbReference type="EMBL" id="KAA5542012.1"/>
    </source>
</evidence>
<keyword evidence="9" id="KW-0175">Coiled coil</keyword>
<dbReference type="GO" id="GO:0005886">
    <property type="term" value="C:plasma membrane"/>
    <property type="evidence" value="ECO:0007669"/>
    <property type="project" value="UniProtKB-SubCell"/>
</dbReference>
<feature type="coiled-coil region" evidence="9">
    <location>
        <begin position="1353"/>
        <end position="1403"/>
    </location>
</feature>
<protein>
    <submittedName>
        <fullName evidence="11">CusA/CzcA family heavy metal efflux RND transporter</fullName>
    </submittedName>
</protein>
<dbReference type="PANTHER" id="PTHR32063">
    <property type="match status" value="1"/>
</dbReference>
<accession>A0A5M6D6Y5</accession>
<dbReference type="Gene3D" id="3.30.70.1440">
    <property type="entry name" value="Multidrug efflux transporter AcrB pore domain"/>
    <property type="match status" value="1"/>
</dbReference>
<organism evidence="11 12">
    <name type="scientific">Adhaeribacter rhizoryzae</name>
    <dbReference type="NCBI Taxonomy" id="2607907"/>
    <lineage>
        <taxon>Bacteria</taxon>
        <taxon>Pseudomonadati</taxon>
        <taxon>Bacteroidota</taxon>
        <taxon>Cytophagia</taxon>
        <taxon>Cytophagales</taxon>
        <taxon>Hymenobacteraceae</taxon>
        <taxon>Adhaeribacter</taxon>
    </lineage>
</organism>
<dbReference type="NCBIfam" id="TIGR00914">
    <property type="entry name" value="2A0601"/>
    <property type="match status" value="1"/>
</dbReference>
<feature type="transmembrane region" description="Helical" evidence="10">
    <location>
        <begin position="483"/>
        <end position="506"/>
    </location>
</feature>
<evidence type="ECO:0000313" key="12">
    <source>
        <dbReference type="Proteomes" id="UP000323426"/>
    </source>
</evidence>
<comment type="similarity">
    <text evidence="2">Belongs to the outer membrane factor (OMF) (TC 1.B.17) family.</text>
</comment>
<dbReference type="SUPFAM" id="SSF56954">
    <property type="entry name" value="Outer membrane efflux proteins (OEP)"/>
    <property type="match status" value="1"/>
</dbReference>
<dbReference type="SUPFAM" id="SSF82866">
    <property type="entry name" value="Multidrug efflux transporter AcrB transmembrane domain"/>
    <property type="match status" value="2"/>
</dbReference>
<feature type="transmembrane region" description="Helical" evidence="10">
    <location>
        <begin position="393"/>
        <end position="416"/>
    </location>
</feature>
<dbReference type="GO" id="GO:0042910">
    <property type="term" value="F:xenobiotic transmembrane transporter activity"/>
    <property type="evidence" value="ECO:0007669"/>
    <property type="project" value="TreeGrafter"/>
</dbReference>
<keyword evidence="5" id="KW-1003">Cell membrane</keyword>
<proteinExistence type="inferred from homology"/>
<dbReference type="Pfam" id="PF02321">
    <property type="entry name" value="OEP"/>
    <property type="match status" value="1"/>
</dbReference>
<evidence type="ECO:0000256" key="4">
    <source>
        <dbReference type="ARBA" id="ARBA00022448"/>
    </source>
</evidence>
<dbReference type="Gene3D" id="3.30.70.1320">
    <property type="entry name" value="Multidrug efflux transporter AcrB pore domain like"/>
    <property type="match status" value="1"/>
</dbReference>
<dbReference type="InterPro" id="IPR004763">
    <property type="entry name" value="CusA-like"/>
</dbReference>
<evidence type="ECO:0000256" key="6">
    <source>
        <dbReference type="ARBA" id="ARBA00022692"/>
    </source>
</evidence>
<dbReference type="SUPFAM" id="SSF82714">
    <property type="entry name" value="Multidrug efflux transporter AcrB TolC docking domain, DN and DC subdomains"/>
    <property type="match status" value="2"/>
</dbReference>
<dbReference type="EMBL" id="VWSF01000019">
    <property type="protein sequence ID" value="KAA5542012.1"/>
    <property type="molecule type" value="Genomic_DNA"/>
</dbReference>
<dbReference type="PRINTS" id="PR00702">
    <property type="entry name" value="ACRIFLAVINRP"/>
</dbReference>
<keyword evidence="4" id="KW-0813">Transport</keyword>
<sequence length="1464" mass="160253">MIDNIIAFSIRNKLIIGIFTLALVIWGLFSLSRLPIDAVPDITNNQVQVITTSPTLAAQEVEQFITFPIEMEMANVPNLVEIRSISRFGLSVVTVVFEDNVDIYLARQIVGEKLQSAQEQIPDGLGSPEMGPVSTGLGEIYQYVLHTTPDSPKKYTPTELRTIQDWIVKRQLAGTPGVAEVSSFGGILKQYQVSVDPNKLRAFDLTLADIFRALEQNNQNTGGAFIEKGPNAYFIRGLGLLKNFDDIEQIIIKNTEGLPLLIRDVATVEEGSAVRYGALTRNGEGEVVGGIVLMLKGENSAQVIQNVKAKVAAIQKTLPPGVVLEPFLDRTRLVDRAIGTVSKNLIEGGLIVIFVLVILLGNLRAGLVVASVIPLAMLFAIAMMHLFGVSGNLMSLGAIDFGLIVDGAVIIVESIVHRIAVNKQFVGIDRLNQRQMDDVVLDATVKIRQSAAFGEIIILIVYLPILALVGIEGKMFRPMAQTVGFAILGALILSLTYVPMASALFLSKKTKHKPSFADKMMGRLETIYARLLQRALKLRVLLLALTLGLFLITLFLFSRMGGEFIPTLDEGDFAIESSISSGSSLTQSVKTFSQAEKILLKQFPEVKEVISKIGSSEIPTDPMPIEAADMTVILKDRDEWVSADSREGLMEKMEEALSVIPGLNAEFSQPIQLRSNELMTGVKQDIAVKIYGEDLAVLAQKAEEAANLIRPIAGVGDLKVEQTTGLPQILVQYNRAQMAQMGVSVEDVNQALRTGFAGGVAGVIFEKERRFDLVVRLNEASRQNIANVEDLLIALPNGSQIPLRQVAQVTLEEGPMQISRDDTKRRITIGINARERDVENLVKDIQATLDTKFKLPVGYYVTYGGQFENLQAAKARLSVAVPLSLAIILILLFLTFNSFKQSLLIFTAIPLAAIGGVFALLLRGMPFSISAGIGFIALFGVAVLNGIVLIGYFNQLKQEGLTDPFARIMEGTKVRLRPVIMTAAVASLGFLPMALSNSAGAEVQKPLATVVIGGLITSTLLTLFLLPILYSYVEKMKKPQNLSGTGGQVALVLFSLLAGSLALPAQAQISQSPAGSPITVNQAVDLALQNSPAVRAGTLMVKQQQALRRTSFDLPKTMVTGAYGQMNSAANDNALSLSQSFSLPGVYRSQSRLAAQQVSGAELQLQQTRRTVVRDVKLAFNEWAVLTQREKTLVAQDSLAQQFERAAGLRFKTGEANYLEKIAAEAQAMEARTELTAARAEVAIVRQRLLRSLFVTDTVNFQPELRPATSTLPTDTTWLSNHPEVAFYKNQVAVSQAQTQVERSQLWPDFSLGVRSQTIRGFQNITGTEQYYGTGQRFHSVEVGVGIPIVSRAQRARVQAARLQTQVAAAQYQNQRLLLQTELQGLSQEYARHQQTLRYYEEKALPQASLIIEYATKGFRLGETPYTEYIQNIAQAQRIRLQYLEVVSQFNQAVIQLEYHLINN</sequence>
<comment type="similarity">
    <text evidence="3">Belongs to the resistance-nodulation-cell division (RND) (TC 2.A.6) family.</text>
</comment>
<feature type="transmembrane region" description="Helical" evidence="10">
    <location>
        <begin position="1042"/>
        <end position="1063"/>
    </location>
</feature>
<evidence type="ECO:0000256" key="5">
    <source>
        <dbReference type="ARBA" id="ARBA00022475"/>
    </source>
</evidence>
<feature type="transmembrane region" description="Helical" evidence="10">
    <location>
        <begin position="12"/>
        <end position="29"/>
    </location>
</feature>
<reference evidence="11 12" key="1">
    <citation type="submission" date="2019-09" db="EMBL/GenBank/DDBJ databases">
        <title>Genome sequence and assembly of Adhaeribacter sp.</title>
        <authorList>
            <person name="Chhetri G."/>
        </authorList>
    </citation>
    <scope>NUCLEOTIDE SEQUENCE [LARGE SCALE GENOMIC DNA]</scope>
    <source>
        <strain evidence="11 12">DK36</strain>
    </source>
</reference>
<dbReference type="Proteomes" id="UP000323426">
    <property type="component" value="Unassembled WGS sequence"/>
</dbReference>
<dbReference type="Gene3D" id="3.30.70.1430">
    <property type="entry name" value="Multidrug efflux transporter AcrB pore domain"/>
    <property type="match status" value="2"/>
</dbReference>
<feature type="transmembrane region" description="Helical" evidence="10">
    <location>
        <begin position="451"/>
        <end position="471"/>
    </location>
</feature>
<dbReference type="Gene3D" id="1.20.1600.10">
    <property type="entry name" value="Outer membrane efflux proteins (OEP)"/>
    <property type="match status" value="1"/>
</dbReference>
<feature type="transmembrane region" description="Helical" evidence="10">
    <location>
        <begin position="877"/>
        <end position="896"/>
    </location>
</feature>
<feature type="transmembrane region" description="Helical" evidence="10">
    <location>
        <begin position="367"/>
        <end position="387"/>
    </location>
</feature>
<dbReference type="Gene3D" id="3.30.2090.10">
    <property type="entry name" value="Multidrug efflux transporter AcrB TolC docking domain, DN and DC subdomains"/>
    <property type="match status" value="2"/>
</dbReference>
<comment type="caution">
    <text evidence="11">The sequence shown here is derived from an EMBL/GenBank/DDBJ whole genome shotgun (WGS) entry which is preliminary data.</text>
</comment>
<evidence type="ECO:0000256" key="8">
    <source>
        <dbReference type="ARBA" id="ARBA00023136"/>
    </source>
</evidence>
<keyword evidence="12" id="KW-1185">Reference proteome</keyword>
<feature type="transmembrane region" description="Helical" evidence="10">
    <location>
        <begin position="928"/>
        <end position="953"/>
    </location>
</feature>
<dbReference type="InterPro" id="IPR001036">
    <property type="entry name" value="Acrflvin-R"/>
</dbReference>
<feature type="transmembrane region" description="Helical" evidence="10">
    <location>
        <begin position="903"/>
        <end position="922"/>
    </location>
</feature>
<keyword evidence="8 10" id="KW-0472">Membrane</keyword>